<keyword evidence="1" id="KW-0833">Ubl conjugation pathway</keyword>
<dbReference type="InterPro" id="IPR057207">
    <property type="entry name" value="FBXL15_LRR"/>
</dbReference>
<dbReference type="Gene3D" id="3.80.10.10">
    <property type="entry name" value="Ribonuclease Inhibitor"/>
    <property type="match status" value="2"/>
</dbReference>
<dbReference type="PANTHER" id="PTHR13382">
    <property type="entry name" value="MITOCHONDRIAL ATP SYNTHASE COUPLING FACTOR B"/>
    <property type="match status" value="1"/>
</dbReference>
<dbReference type="GO" id="GO:0005737">
    <property type="term" value="C:cytoplasm"/>
    <property type="evidence" value="ECO:0007669"/>
    <property type="project" value="TreeGrafter"/>
</dbReference>
<evidence type="ECO:0000259" key="2">
    <source>
        <dbReference type="PROSITE" id="PS50181"/>
    </source>
</evidence>
<dbReference type="PROSITE" id="PS50181">
    <property type="entry name" value="FBOX"/>
    <property type="match status" value="1"/>
</dbReference>
<evidence type="ECO:0000256" key="1">
    <source>
        <dbReference type="ARBA" id="ARBA00022786"/>
    </source>
</evidence>
<dbReference type="Pfam" id="PF25372">
    <property type="entry name" value="DUF7885"/>
    <property type="match status" value="1"/>
</dbReference>
<dbReference type="InterPro" id="IPR001810">
    <property type="entry name" value="F-box_dom"/>
</dbReference>
<dbReference type="InterPro" id="IPR036047">
    <property type="entry name" value="F-box-like_dom_sf"/>
</dbReference>
<protein>
    <submittedName>
        <fullName evidence="3">Putative leucine rich repeat some</fullName>
    </submittedName>
</protein>
<dbReference type="InterPro" id="IPR050648">
    <property type="entry name" value="F-box_LRR-repeat"/>
</dbReference>
<dbReference type="SUPFAM" id="SSF52047">
    <property type="entry name" value="RNI-like"/>
    <property type="match status" value="1"/>
</dbReference>
<dbReference type="InterPro" id="IPR006553">
    <property type="entry name" value="Leu-rich_rpt_Cys-con_subtyp"/>
</dbReference>
<dbReference type="Pfam" id="PF13516">
    <property type="entry name" value="LRR_6"/>
    <property type="match status" value="2"/>
</dbReference>
<dbReference type="InterPro" id="IPR032675">
    <property type="entry name" value="LRR_dom_sf"/>
</dbReference>
<dbReference type="AlphaFoldDB" id="A0A131XYZ2"/>
<organism evidence="3">
    <name type="scientific">Ixodes ricinus</name>
    <name type="common">Common tick</name>
    <name type="synonym">Acarus ricinus</name>
    <dbReference type="NCBI Taxonomy" id="34613"/>
    <lineage>
        <taxon>Eukaryota</taxon>
        <taxon>Metazoa</taxon>
        <taxon>Ecdysozoa</taxon>
        <taxon>Arthropoda</taxon>
        <taxon>Chelicerata</taxon>
        <taxon>Arachnida</taxon>
        <taxon>Acari</taxon>
        <taxon>Parasitiformes</taxon>
        <taxon>Ixodida</taxon>
        <taxon>Ixodoidea</taxon>
        <taxon>Ixodidae</taxon>
        <taxon>Ixodinae</taxon>
        <taxon>Ixodes</taxon>
    </lineage>
</organism>
<dbReference type="EMBL" id="GEFM01003577">
    <property type="protein sequence ID" value="JAP72219.1"/>
    <property type="molecule type" value="mRNA"/>
</dbReference>
<feature type="domain" description="F-box" evidence="2">
    <location>
        <begin position="11"/>
        <end position="57"/>
    </location>
</feature>
<proteinExistence type="evidence at transcript level"/>
<dbReference type="InterPro" id="IPR001611">
    <property type="entry name" value="Leu-rich_rpt"/>
</dbReference>
<dbReference type="SUPFAM" id="SSF81383">
    <property type="entry name" value="F-box domain"/>
    <property type="match status" value="1"/>
</dbReference>
<sequence>MDDVSTRVGPGPEFCDLPCELQLLVLSYLSRGELVLVARVSKALRRLAYDPCLWRTVTVCEDMDDRWLQGALDRLSQLEALTLRWSPLVPTWAAHAARFPKLRLLDVGFSLDVNGAALSRFVDGCPLLSHLNVEGCDGVDDAAVEALCPLAGLLSVNMSHCCQVTDDGLLALARGCPRLVLLNADGISSITDRAVCGLAEHLGPRLVCLELAGEQLTDASFGALRRCSRLETLSVSYAENLTDASLASIKELRTLRRLKLRRGPQLTARGLGSLFRGGSLGRLISLELDSLALDDQALALLVKGCPHLQVLSLPWCWDITEAGLATIVNNCPNLESLVLLGLYKIHGFCLAGLAVSMPKLRYLHLEQCNEVVDLLLESLARRLPHLRVYNYYGEVVGPLYESSGTASLGENGLHAIGGRHLFAAGLAVESGLHSHSLGH</sequence>
<accession>A0A131XYZ2</accession>
<reference evidence="3" key="1">
    <citation type="submission" date="2016-02" db="EMBL/GenBank/DDBJ databases">
        <title>RNAseq analyses of the midgut from blood- or serum-fed Ixodes ricinus ticks.</title>
        <authorList>
            <person name="Perner J."/>
            <person name="Provaznik J."/>
            <person name="Schrenkova J."/>
            <person name="Urbanova V."/>
            <person name="Ribeiro J.M."/>
            <person name="Kopacek P."/>
        </authorList>
    </citation>
    <scope>NUCLEOTIDE SEQUENCE</scope>
    <source>
        <tissue evidence="3">Gut</tissue>
    </source>
</reference>
<dbReference type="SMART" id="SM00367">
    <property type="entry name" value="LRR_CC"/>
    <property type="match status" value="7"/>
</dbReference>
<evidence type="ECO:0000313" key="3">
    <source>
        <dbReference type="EMBL" id="JAP72219.1"/>
    </source>
</evidence>
<dbReference type="Pfam" id="PF12937">
    <property type="entry name" value="F-box-like"/>
    <property type="match status" value="1"/>
</dbReference>
<name>A0A131XYZ2_IXORI</name>